<dbReference type="VEuPathDB" id="FungiDB:LEMA_P071840.1"/>
<feature type="compositionally biased region" description="Basic and acidic residues" evidence="1">
    <location>
        <begin position="103"/>
        <end position="124"/>
    </location>
</feature>
<dbReference type="AlphaFoldDB" id="E4ZK81"/>
<keyword evidence="3" id="KW-1185">Reference proteome</keyword>
<protein>
    <submittedName>
        <fullName evidence="2">Predicted protein</fullName>
    </submittedName>
</protein>
<gene>
    <name evidence="2" type="ORF">LEMA_P071840.1</name>
</gene>
<accession>E4ZK81</accession>
<evidence type="ECO:0000313" key="3">
    <source>
        <dbReference type="Proteomes" id="UP000002668"/>
    </source>
</evidence>
<reference evidence="3" key="1">
    <citation type="journal article" date="2011" name="Nat. Commun.">
        <title>Effector diversification within compartments of the Leptosphaeria maculans genome affected by Repeat-Induced Point mutations.</title>
        <authorList>
            <person name="Rouxel T."/>
            <person name="Grandaubert J."/>
            <person name="Hane J.K."/>
            <person name="Hoede C."/>
            <person name="van de Wouw A.P."/>
            <person name="Couloux A."/>
            <person name="Dominguez V."/>
            <person name="Anthouard V."/>
            <person name="Bally P."/>
            <person name="Bourras S."/>
            <person name="Cozijnsen A.J."/>
            <person name="Ciuffetti L.M."/>
            <person name="Degrave A."/>
            <person name="Dilmaghani A."/>
            <person name="Duret L."/>
            <person name="Fudal I."/>
            <person name="Goodwin S.B."/>
            <person name="Gout L."/>
            <person name="Glaser N."/>
            <person name="Linglin J."/>
            <person name="Kema G.H.J."/>
            <person name="Lapalu N."/>
            <person name="Lawrence C.B."/>
            <person name="May K."/>
            <person name="Meyer M."/>
            <person name="Ollivier B."/>
            <person name="Poulain J."/>
            <person name="Schoch C.L."/>
            <person name="Simon A."/>
            <person name="Spatafora J.W."/>
            <person name="Stachowiak A."/>
            <person name="Turgeon B.G."/>
            <person name="Tyler B.M."/>
            <person name="Vincent D."/>
            <person name="Weissenbach J."/>
            <person name="Amselem J."/>
            <person name="Quesneville H."/>
            <person name="Oliver R.P."/>
            <person name="Wincker P."/>
            <person name="Balesdent M.-H."/>
            <person name="Howlett B.J."/>
        </authorList>
    </citation>
    <scope>NUCLEOTIDE SEQUENCE [LARGE SCALE GENOMIC DNA]</scope>
    <source>
        <strain evidence="3">JN3 / isolate v23.1.3 / race Av1-4-5-6-7-8</strain>
    </source>
</reference>
<evidence type="ECO:0000313" key="2">
    <source>
        <dbReference type="EMBL" id="CBX91676.1"/>
    </source>
</evidence>
<name>E4ZK81_LEPMJ</name>
<feature type="region of interest" description="Disordered" evidence="1">
    <location>
        <begin position="102"/>
        <end position="124"/>
    </location>
</feature>
<evidence type="ECO:0000256" key="1">
    <source>
        <dbReference type="SAM" id="MobiDB-lite"/>
    </source>
</evidence>
<dbReference type="Proteomes" id="UP000002668">
    <property type="component" value="Genome"/>
</dbReference>
<sequence>MNQRSHCMTPLHAHDRHFDSGQELDQDPYSMVQQNARVDAELGLSADEDVEAGQPEQSLDADWEVVLYNSLTGEQRQHIRRLGDVRNTPGNLPLAMSSMIRETGGEGRPARDSESDNDHLPERWTRFREKQGQAYRAEERAIGRGIITSLVDPLRIIRGRKFTIWERNVDLEMMDIWVLWS</sequence>
<proteinExistence type="predicted"/>
<dbReference type="InParanoid" id="E4ZK81"/>
<organism evidence="3">
    <name type="scientific">Leptosphaeria maculans (strain JN3 / isolate v23.1.3 / race Av1-4-5-6-7-8)</name>
    <name type="common">Blackleg fungus</name>
    <name type="synonym">Phoma lingam</name>
    <dbReference type="NCBI Taxonomy" id="985895"/>
    <lineage>
        <taxon>Eukaryota</taxon>
        <taxon>Fungi</taxon>
        <taxon>Dikarya</taxon>
        <taxon>Ascomycota</taxon>
        <taxon>Pezizomycotina</taxon>
        <taxon>Dothideomycetes</taxon>
        <taxon>Pleosporomycetidae</taxon>
        <taxon>Pleosporales</taxon>
        <taxon>Pleosporineae</taxon>
        <taxon>Leptosphaeriaceae</taxon>
        <taxon>Plenodomus</taxon>
        <taxon>Plenodomus lingam/Leptosphaeria maculans species complex</taxon>
    </lineage>
</organism>
<dbReference type="HOGENOM" id="CLU_1489267_0_0_1"/>
<dbReference type="EMBL" id="FP929072">
    <property type="protein sequence ID" value="CBX91676.1"/>
    <property type="molecule type" value="Genomic_DNA"/>
</dbReference>